<evidence type="ECO:0000256" key="3">
    <source>
        <dbReference type="ARBA" id="ARBA00022833"/>
    </source>
</evidence>
<protein>
    <submittedName>
        <fullName evidence="5">DNA primase</fullName>
    </submittedName>
</protein>
<dbReference type="GO" id="GO:0006269">
    <property type="term" value="P:DNA replication, synthesis of primer"/>
    <property type="evidence" value="ECO:0007669"/>
    <property type="project" value="TreeGrafter"/>
</dbReference>
<evidence type="ECO:0000313" key="5">
    <source>
        <dbReference type="EMBL" id="MST83825.1"/>
    </source>
</evidence>
<keyword evidence="2" id="KW-0863">Zinc-finger</keyword>
<evidence type="ECO:0000256" key="2">
    <source>
        <dbReference type="ARBA" id="ARBA00022771"/>
    </source>
</evidence>
<dbReference type="RefSeq" id="WP_154533404.1">
    <property type="nucleotide sequence ID" value="NZ_VUNG01000005.1"/>
</dbReference>
<evidence type="ECO:0000256" key="1">
    <source>
        <dbReference type="ARBA" id="ARBA00022723"/>
    </source>
</evidence>
<dbReference type="InterPro" id="IPR036977">
    <property type="entry name" value="DNA_primase_Znf_CHC2"/>
</dbReference>
<keyword evidence="6" id="KW-1185">Reference proteome</keyword>
<accession>A0A7K0KEB6</accession>
<dbReference type="SUPFAM" id="SSF57783">
    <property type="entry name" value="Zinc beta-ribbon"/>
    <property type="match status" value="1"/>
</dbReference>
<dbReference type="Gene3D" id="3.90.580.10">
    <property type="entry name" value="Zinc finger, CHC2-type domain"/>
    <property type="match status" value="1"/>
</dbReference>
<dbReference type="PANTHER" id="PTHR30313">
    <property type="entry name" value="DNA PRIMASE"/>
    <property type="match status" value="1"/>
</dbReference>
<sequence>MNIDQATRLSIVEFLSWLGHRPVTQKGRKFWYVSPFRNETKPSFKVNMEINMWYDFGEGAGGGIISLAKRVYNTNDVSMVLRRLQDKAPSTIVYFSRPAQPREPQCTMKNVVKKPLESQALLDYARRRGISSEVAKCYCKEISYEIYGRRYFTIAFPNSSGGYELRNPYFKGCMGRKDITVLEGEKVAELNTSCCHVFEGFFDFLSFRVLQAMGKLRLPAYGSTHYIILNSVNNLGKALREMTHVERIFTYLDNDQAGRKATETILGLYAPRTVDLSFMFEGHNDLNDYLLHLKADAKKQ</sequence>
<reference evidence="5 6" key="1">
    <citation type="submission" date="2019-08" db="EMBL/GenBank/DDBJ databases">
        <title>In-depth cultivation of the pig gut microbiome towards novel bacterial diversity and tailored functional studies.</title>
        <authorList>
            <person name="Wylensek D."/>
            <person name="Hitch T.C.A."/>
            <person name="Clavel T."/>
        </authorList>
    </citation>
    <scope>NUCLEOTIDE SEQUENCE [LARGE SCALE GENOMIC DNA]</scope>
    <source>
        <strain evidence="5 6">LKV-178-WT-2A</strain>
    </source>
</reference>
<keyword evidence="1" id="KW-0479">Metal-binding</keyword>
<dbReference type="Pfam" id="PF01807">
    <property type="entry name" value="Zn_ribbon_DnaG"/>
    <property type="match status" value="1"/>
</dbReference>
<comment type="caution">
    <text evidence="5">The sequence shown here is derived from an EMBL/GenBank/DDBJ whole genome shotgun (WGS) entry which is preliminary data.</text>
</comment>
<dbReference type="GO" id="GO:0008270">
    <property type="term" value="F:zinc ion binding"/>
    <property type="evidence" value="ECO:0007669"/>
    <property type="project" value="UniProtKB-KW"/>
</dbReference>
<dbReference type="Gene3D" id="3.40.1360.10">
    <property type="match status" value="1"/>
</dbReference>
<dbReference type="Proteomes" id="UP000438914">
    <property type="component" value="Unassembled WGS sequence"/>
</dbReference>
<dbReference type="GO" id="GO:0005737">
    <property type="term" value="C:cytoplasm"/>
    <property type="evidence" value="ECO:0007669"/>
    <property type="project" value="TreeGrafter"/>
</dbReference>
<dbReference type="GO" id="GO:0003899">
    <property type="term" value="F:DNA-directed RNA polymerase activity"/>
    <property type="evidence" value="ECO:0007669"/>
    <property type="project" value="InterPro"/>
</dbReference>
<evidence type="ECO:0000313" key="6">
    <source>
        <dbReference type="Proteomes" id="UP000438914"/>
    </source>
</evidence>
<organism evidence="5 6">
    <name type="scientific">Hallella mizrahii</name>
    <dbReference type="NCBI Taxonomy" id="2606637"/>
    <lineage>
        <taxon>Bacteria</taxon>
        <taxon>Pseudomonadati</taxon>
        <taxon>Bacteroidota</taxon>
        <taxon>Bacteroidia</taxon>
        <taxon>Bacteroidales</taxon>
        <taxon>Prevotellaceae</taxon>
        <taxon>Hallella</taxon>
    </lineage>
</organism>
<feature type="domain" description="Zinc finger CHC2-type" evidence="4">
    <location>
        <begin position="23"/>
        <end position="75"/>
    </location>
</feature>
<dbReference type="SUPFAM" id="SSF56731">
    <property type="entry name" value="DNA primase core"/>
    <property type="match status" value="1"/>
</dbReference>
<dbReference type="PANTHER" id="PTHR30313:SF2">
    <property type="entry name" value="DNA PRIMASE"/>
    <property type="match status" value="1"/>
</dbReference>
<keyword evidence="3" id="KW-0862">Zinc</keyword>
<evidence type="ECO:0000259" key="4">
    <source>
        <dbReference type="Pfam" id="PF01807"/>
    </source>
</evidence>
<proteinExistence type="predicted"/>
<dbReference type="InterPro" id="IPR002694">
    <property type="entry name" value="Znf_CHC2"/>
</dbReference>
<dbReference type="InterPro" id="IPR050219">
    <property type="entry name" value="DnaG_primase"/>
</dbReference>
<dbReference type="EMBL" id="VUNG01000005">
    <property type="protein sequence ID" value="MST83825.1"/>
    <property type="molecule type" value="Genomic_DNA"/>
</dbReference>
<dbReference type="GO" id="GO:0003677">
    <property type="term" value="F:DNA binding"/>
    <property type="evidence" value="ECO:0007669"/>
    <property type="project" value="InterPro"/>
</dbReference>
<name>A0A7K0KEB6_9BACT</name>
<dbReference type="Pfam" id="PF13155">
    <property type="entry name" value="Toprim_2"/>
    <property type="match status" value="1"/>
</dbReference>
<dbReference type="AlphaFoldDB" id="A0A7K0KEB6"/>
<gene>
    <name evidence="5" type="ORF">FYJ73_03895</name>
</gene>